<proteinExistence type="predicted"/>
<evidence type="ECO:0000313" key="2">
    <source>
        <dbReference type="Proteomes" id="UP000276133"/>
    </source>
</evidence>
<dbReference type="Proteomes" id="UP000276133">
    <property type="component" value="Unassembled WGS sequence"/>
</dbReference>
<organism evidence="1 2">
    <name type="scientific">Brachionus plicatilis</name>
    <name type="common">Marine rotifer</name>
    <name type="synonym">Brachionus muelleri</name>
    <dbReference type="NCBI Taxonomy" id="10195"/>
    <lineage>
        <taxon>Eukaryota</taxon>
        <taxon>Metazoa</taxon>
        <taxon>Spiralia</taxon>
        <taxon>Gnathifera</taxon>
        <taxon>Rotifera</taxon>
        <taxon>Eurotatoria</taxon>
        <taxon>Monogononta</taxon>
        <taxon>Pseudotrocha</taxon>
        <taxon>Ploima</taxon>
        <taxon>Brachionidae</taxon>
        <taxon>Brachionus</taxon>
    </lineage>
</organism>
<evidence type="ECO:0000313" key="1">
    <source>
        <dbReference type="EMBL" id="RNA13984.1"/>
    </source>
</evidence>
<comment type="caution">
    <text evidence="1">The sequence shown here is derived from an EMBL/GenBank/DDBJ whole genome shotgun (WGS) entry which is preliminary data.</text>
</comment>
<accession>A0A3M7QSB3</accession>
<reference evidence="1 2" key="1">
    <citation type="journal article" date="2018" name="Sci. Rep.">
        <title>Genomic signatures of local adaptation to the degree of environmental predictability in rotifers.</title>
        <authorList>
            <person name="Franch-Gras L."/>
            <person name="Hahn C."/>
            <person name="Garcia-Roger E.M."/>
            <person name="Carmona M.J."/>
            <person name="Serra M."/>
            <person name="Gomez A."/>
        </authorList>
    </citation>
    <scope>NUCLEOTIDE SEQUENCE [LARGE SCALE GENOMIC DNA]</scope>
    <source>
        <strain evidence="1">HYR1</strain>
    </source>
</reference>
<dbReference type="EMBL" id="REGN01005280">
    <property type="protein sequence ID" value="RNA13984.1"/>
    <property type="molecule type" value="Genomic_DNA"/>
</dbReference>
<keyword evidence="2" id="KW-1185">Reference proteome</keyword>
<dbReference type="AlphaFoldDB" id="A0A3M7QSB3"/>
<sequence>INNEKRKFLPNSQEITFKITLQRNSYWFELSHSNFHLKIQKKEISIKIRRWLTSCNMRFTLNIQITLVQAALKVSEKFLLRVFEVFYKSIRENQTIQSSYLQNKQFQTLRRNKYKNFKLKVVKDATKKDSKHDGFKAKLGLDFYLLTEWDTMIKFIF</sequence>
<gene>
    <name evidence="1" type="ORF">BpHYR1_047288</name>
</gene>
<name>A0A3M7QSB3_BRAPC</name>
<feature type="non-terminal residue" evidence="1">
    <location>
        <position position="1"/>
    </location>
</feature>
<protein>
    <submittedName>
        <fullName evidence="1">Uncharacterized protein</fullName>
    </submittedName>
</protein>